<keyword evidence="2" id="KW-0472">Membrane</keyword>
<keyword evidence="2" id="KW-0812">Transmembrane</keyword>
<sequence length="120" mass="13875">MAIKTNFNIQSNFSFNGKQYNSLDDMPEDVKKYFLDQNNNGLPDFVDIKMPGVAKMIEDTRQNDKTSLTDDNENEQKDNKVDSIQVLNNINENPIKQNNSVIFFLPVVLIIILILYLLFK</sequence>
<reference evidence="3 4" key="1">
    <citation type="submission" date="2017-09" db="EMBL/GenBank/DDBJ databases">
        <title>Depth-based differentiation of microbial function through sediment-hosted aquifers and enrichment of novel symbionts in the deep terrestrial subsurface.</title>
        <authorList>
            <person name="Probst A.J."/>
            <person name="Ladd B."/>
            <person name="Jarett J.K."/>
            <person name="Geller-Mcgrath D.E."/>
            <person name="Sieber C.M."/>
            <person name="Emerson J.B."/>
            <person name="Anantharaman K."/>
            <person name="Thomas B.C."/>
            <person name="Malmstrom R."/>
            <person name="Stieglmeier M."/>
            <person name="Klingl A."/>
            <person name="Woyke T."/>
            <person name="Ryan C.M."/>
            <person name="Banfield J.F."/>
        </authorList>
    </citation>
    <scope>NUCLEOTIDE SEQUENCE [LARGE SCALE GENOMIC DNA]</scope>
    <source>
        <strain evidence="3">CG23_combo_of_CG06-09_8_20_14_all_34_8</strain>
    </source>
</reference>
<feature type="transmembrane region" description="Helical" evidence="2">
    <location>
        <begin position="101"/>
        <end position="119"/>
    </location>
</feature>
<evidence type="ECO:0000256" key="1">
    <source>
        <dbReference type="SAM" id="MobiDB-lite"/>
    </source>
</evidence>
<accession>A0A2H0B6N0</accession>
<feature type="region of interest" description="Disordered" evidence="1">
    <location>
        <begin position="59"/>
        <end position="78"/>
    </location>
</feature>
<dbReference type="AlphaFoldDB" id="A0A2H0B6N0"/>
<proteinExistence type="predicted"/>
<name>A0A2H0B6N0_9BACT</name>
<gene>
    <name evidence="3" type="ORF">COX08_01635</name>
</gene>
<organism evidence="3 4">
    <name type="scientific">Candidatus Beckwithbacteria bacterium CG23_combo_of_CG06-09_8_20_14_all_34_8</name>
    <dbReference type="NCBI Taxonomy" id="1974497"/>
    <lineage>
        <taxon>Bacteria</taxon>
        <taxon>Candidatus Beckwithiibacteriota</taxon>
    </lineage>
</organism>
<keyword evidence="2" id="KW-1133">Transmembrane helix</keyword>
<evidence type="ECO:0000256" key="2">
    <source>
        <dbReference type="SAM" id="Phobius"/>
    </source>
</evidence>
<dbReference type="EMBL" id="PCSR01000035">
    <property type="protein sequence ID" value="PIP53315.1"/>
    <property type="molecule type" value="Genomic_DNA"/>
</dbReference>
<protein>
    <submittedName>
        <fullName evidence="3">Uncharacterized protein</fullName>
    </submittedName>
</protein>
<evidence type="ECO:0000313" key="4">
    <source>
        <dbReference type="Proteomes" id="UP000229459"/>
    </source>
</evidence>
<dbReference type="Proteomes" id="UP000229459">
    <property type="component" value="Unassembled WGS sequence"/>
</dbReference>
<evidence type="ECO:0000313" key="3">
    <source>
        <dbReference type="EMBL" id="PIP53315.1"/>
    </source>
</evidence>
<comment type="caution">
    <text evidence="3">The sequence shown here is derived from an EMBL/GenBank/DDBJ whole genome shotgun (WGS) entry which is preliminary data.</text>
</comment>